<feature type="compositionally biased region" description="Basic residues" evidence="1">
    <location>
        <begin position="74"/>
        <end position="88"/>
    </location>
</feature>
<dbReference type="Proteomes" id="UP000310200">
    <property type="component" value="Unassembled WGS sequence"/>
</dbReference>
<gene>
    <name evidence="2" type="ORF">DBV15_11208</name>
</gene>
<organism evidence="2 3">
    <name type="scientific">Temnothorax longispinosus</name>
    <dbReference type="NCBI Taxonomy" id="300112"/>
    <lineage>
        <taxon>Eukaryota</taxon>
        <taxon>Metazoa</taxon>
        <taxon>Ecdysozoa</taxon>
        <taxon>Arthropoda</taxon>
        <taxon>Hexapoda</taxon>
        <taxon>Insecta</taxon>
        <taxon>Pterygota</taxon>
        <taxon>Neoptera</taxon>
        <taxon>Endopterygota</taxon>
        <taxon>Hymenoptera</taxon>
        <taxon>Apocrita</taxon>
        <taxon>Aculeata</taxon>
        <taxon>Formicoidea</taxon>
        <taxon>Formicidae</taxon>
        <taxon>Myrmicinae</taxon>
        <taxon>Temnothorax</taxon>
    </lineage>
</organism>
<evidence type="ECO:0000256" key="1">
    <source>
        <dbReference type="SAM" id="MobiDB-lite"/>
    </source>
</evidence>
<feature type="compositionally biased region" description="Polar residues" evidence="1">
    <location>
        <begin position="17"/>
        <end position="48"/>
    </location>
</feature>
<protein>
    <submittedName>
        <fullName evidence="2">Uncharacterized protein</fullName>
    </submittedName>
</protein>
<feature type="region of interest" description="Disordered" evidence="1">
    <location>
        <begin position="17"/>
        <end position="95"/>
    </location>
</feature>
<sequence>MLSYEARRLWPYFGSATENCGDSSIGGTQDSGRSGRNSSPRTISTDTTLEIVYRNVQRTGKSRPGGRNSALSPYRRRRQCGARRRRPCPSREKGR</sequence>
<accession>A0A4S2LCR9</accession>
<dbReference type="AlphaFoldDB" id="A0A4S2LCR9"/>
<comment type="caution">
    <text evidence="2">The sequence shown here is derived from an EMBL/GenBank/DDBJ whole genome shotgun (WGS) entry which is preliminary data.</text>
</comment>
<name>A0A4S2LCR9_9HYME</name>
<evidence type="ECO:0000313" key="3">
    <source>
        <dbReference type="Proteomes" id="UP000310200"/>
    </source>
</evidence>
<dbReference type="EMBL" id="QBLH01000065">
    <property type="protein sequence ID" value="TGZ58097.1"/>
    <property type="molecule type" value="Genomic_DNA"/>
</dbReference>
<proteinExistence type="predicted"/>
<keyword evidence="3" id="KW-1185">Reference proteome</keyword>
<reference evidence="2 3" key="1">
    <citation type="journal article" date="2019" name="Philos. Trans. R. Soc. Lond., B, Biol. Sci.">
        <title>Ant behaviour and brain gene expression of defending hosts depend on the ecological success of the intruding social parasite.</title>
        <authorList>
            <person name="Kaur R."/>
            <person name="Stoldt M."/>
            <person name="Jongepier E."/>
            <person name="Feldmeyer B."/>
            <person name="Menzel F."/>
            <person name="Bornberg-Bauer E."/>
            <person name="Foitzik S."/>
        </authorList>
    </citation>
    <scope>NUCLEOTIDE SEQUENCE [LARGE SCALE GENOMIC DNA]</scope>
    <source>
        <tissue evidence="2">Whole body</tissue>
    </source>
</reference>
<evidence type="ECO:0000313" key="2">
    <source>
        <dbReference type="EMBL" id="TGZ58097.1"/>
    </source>
</evidence>